<feature type="transmembrane region" description="Helical" evidence="2">
    <location>
        <begin position="60"/>
        <end position="84"/>
    </location>
</feature>
<feature type="transmembrane region" description="Helical" evidence="2">
    <location>
        <begin position="104"/>
        <end position="125"/>
    </location>
</feature>
<evidence type="ECO:0000313" key="4">
    <source>
        <dbReference type="Proteomes" id="UP001174997"/>
    </source>
</evidence>
<keyword evidence="2" id="KW-0812">Transmembrane</keyword>
<dbReference type="Proteomes" id="UP001174997">
    <property type="component" value="Unassembled WGS sequence"/>
</dbReference>
<sequence>MDNPSSEMDATTFLHISSFLYLLAQSLPLLLWPSFITTLLSPSNPSPSNYSPHSSTETYLARSLSLTQLSLALILLILSGLLPLGTPSTTKNPAAATTTTSNPYSTTAVLITTLYHTSAGVYSYMQFTSSSTPGKGAGGGGQTAYLIGCLASSFLASVGLCVVLFGNGKRVSRRTGADKATSGWPFKNKEADKKRR</sequence>
<evidence type="ECO:0000256" key="2">
    <source>
        <dbReference type="SAM" id="Phobius"/>
    </source>
</evidence>
<dbReference type="AlphaFoldDB" id="A0AA40D3H6"/>
<dbReference type="EMBL" id="JAULSY010000164">
    <property type="protein sequence ID" value="KAK0660487.1"/>
    <property type="molecule type" value="Genomic_DNA"/>
</dbReference>
<feature type="compositionally biased region" description="Basic and acidic residues" evidence="1">
    <location>
        <begin position="187"/>
        <end position="196"/>
    </location>
</feature>
<feature type="transmembrane region" description="Helical" evidence="2">
    <location>
        <begin position="20"/>
        <end position="40"/>
    </location>
</feature>
<name>A0AA40D3H6_9PEZI</name>
<reference evidence="3" key="1">
    <citation type="submission" date="2023-06" db="EMBL/GenBank/DDBJ databases">
        <title>Genome-scale phylogeny and comparative genomics of the fungal order Sordariales.</title>
        <authorList>
            <consortium name="Lawrence Berkeley National Laboratory"/>
            <person name="Hensen N."/>
            <person name="Bonometti L."/>
            <person name="Westerberg I."/>
            <person name="Brannstrom I.O."/>
            <person name="Guillou S."/>
            <person name="Cros-Aarteil S."/>
            <person name="Calhoun S."/>
            <person name="Haridas S."/>
            <person name="Kuo A."/>
            <person name="Mondo S."/>
            <person name="Pangilinan J."/>
            <person name="Riley R."/>
            <person name="Labutti K."/>
            <person name="Andreopoulos B."/>
            <person name="Lipzen A."/>
            <person name="Chen C."/>
            <person name="Yanf M."/>
            <person name="Daum C."/>
            <person name="Ng V."/>
            <person name="Clum A."/>
            <person name="Steindorff A."/>
            <person name="Ohm R."/>
            <person name="Martin F."/>
            <person name="Silar P."/>
            <person name="Natvig D."/>
            <person name="Lalanne C."/>
            <person name="Gautier V."/>
            <person name="Ament-Velasquez S.L."/>
            <person name="Kruys A."/>
            <person name="Hutchinson M.I."/>
            <person name="Powell A.J."/>
            <person name="Barry K."/>
            <person name="Miller A.N."/>
            <person name="Grigoriev I.V."/>
            <person name="Debuchy R."/>
            <person name="Gladieux P."/>
            <person name="Thoren M.H."/>
            <person name="Johannesson H."/>
        </authorList>
    </citation>
    <scope>NUCLEOTIDE SEQUENCE</scope>
    <source>
        <strain evidence="3">CBS 307.81</strain>
    </source>
</reference>
<dbReference type="PANTHER" id="PTHR39605:SF1">
    <property type="entry name" value="MAJOR FACILITATOR SUPERFAMILY (MFS) PROFILE DOMAIN-CONTAINING PROTEIN"/>
    <property type="match status" value="1"/>
</dbReference>
<evidence type="ECO:0000256" key="1">
    <source>
        <dbReference type="SAM" id="MobiDB-lite"/>
    </source>
</evidence>
<feature type="transmembrane region" description="Helical" evidence="2">
    <location>
        <begin position="145"/>
        <end position="165"/>
    </location>
</feature>
<feature type="region of interest" description="Disordered" evidence="1">
    <location>
        <begin position="174"/>
        <end position="196"/>
    </location>
</feature>
<keyword evidence="4" id="KW-1185">Reference proteome</keyword>
<gene>
    <name evidence="3" type="ORF">QBC41DRAFT_330875</name>
</gene>
<evidence type="ECO:0000313" key="3">
    <source>
        <dbReference type="EMBL" id="KAK0660487.1"/>
    </source>
</evidence>
<proteinExistence type="predicted"/>
<protein>
    <submittedName>
        <fullName evidence="3">Uncharacterized protein</fullName>
    </submittedName>
</protein>
<accession>A0AA40D3H6</accession>
<comment type="caution">
    <text evidence="3">The sequence shown here is derived from an EMBL/GenBank/DDBJ whole genome shotgun (WGS) entry which is preliminary data.</text>
</comment>
<dbReference type="PANTHER" id="PTHR39605">
    <property type="entry name" value="MAJOR FACILITATOR SUPERFAMILY (MFS) PROFILE DOMAIN-CONTAINING PROTEIN"/>
    <property type="match status" value="1"/>
</dbReference>
<organism evidence="3 4">
    <name type="scientific">Cercophora samala</name>
    <dbReference type="NCBI Taxonomy" id="330535"/>
    <lineage>
        <taxon>Eukaryota</taxon>
        <taxon>Fungi</taxon>
        <taxon>Dikarya</taxon>
        <taxon>Ascomycota</taxon>
        <taxon>Pezizomycotina</taxon>
        <taxon>Sordariomycetes</taxon>
        <taxon>Sordariomycetidae</taxon>
        <taxon>Sordariales</taxon>
        <taxon>Lasiosphaeriaceae</taxon>
        <taxon>Cercophora</taxon>
    </lineage>
</organism>
<keyword evidence="2" id="KW-0472">Membrane</keyword>
<keyword evidence="2" id="KW-1133">Transmembrane helix</keyword>